<keyword evidence="2" id="KW-0288">FMN</keyword>
<keyword evidence="1" id="KW-0285">Flavoprotein</keyword>
<protein>
    <submittedName>
        <fullName evidence="5">Unannotated protein</fullName>
    </submittedName>
</protein>
<organism evidence="5">
    <name type="scientific">freshwater metagenome</name>
    <dbReference type="NCBI Taxonomy" id="449393"/>
    <lineage>
        <taxon>unclassified sequences</taxon>
        <taxon>metagenomes</taxon>
        <taxon>ecological metagenomes</taxon>
    </lineage>
</organism>
<dbReference type="InterPro" id="IPR000415">
    <property type="entry name" value="Nitroreductase-like"/>
</dbReference>
<dbReference type="SUPFAM" id="SSF55469">
    <property type="entry name" value="FMN-dependent nitroreductase-like"/>
    <property type="match status" value="1"/>
</dbReference>
<name>A0A6J6ZLD1_9ZZZZ</name>
<dbReference type="InterPro" id="IPR050627">
    <property type="entry name" value="Nitroreductase/BluB"/>
</dbReference>
<dbReference type="Gene3D" id="3.40.109.10">
    <property type="entry name" value="NADH Oxidase"/>
    <property type="match status" value="1"/>
</dbReference>
<reference evidence="5" key="1">
    <citation type="submission" date="2020-05" db="EMBL/GenBank/DDBJ databases">
        <authorList>
            <person name="Chiriac C."/>
            <person name="Salcher M."/>
            <person name="Ghai R."/>
            <person name="Kavagutti S V."/>
        </authorList>
    </citation>
    <scope>NUCLEOTIDE SEQUENCE</scope>
</reference>
<dbReference type="EMBL" id="CAFABK010000002">
    <property type="protein sequence ID" value="CAB4819908.1"/>
    <property type="molecule type" value="Genomic_DNA"/>
</dbReference>
<keyword evidence="3" id="KW-0560">Oxidoreductase</keyword>
<dbReference type="AlphaFoldDB" id="A0A6J6ZLD1"/>
<evidence type="ECO:0000256" key="2">
    <source>
        <dbReference type="ARBA" id="ARBA00022643"/>
    </source>
</evidence>
<gene>
    <name evidence="5" type="ORF">UFOPK3204_00087</name>
</gene>
<accession>A0A6J6ZLD1</accession>
<dbReference type="InterPro" id="IPR029479">
    <property type="entry name" value="Nitroreductase"/>
</dbReference>
<dbReference type="Pfam" id="PF00881">
    <property type="entry name" value="Nitroreductase"/>
    <property type="match status" value="1"/>
</dbReference>
<feature type="domain" description="Nitroreductase" evidence="4">
    <location>
        <begin position="11"/>
        <end position="183"/>
    </location>
</feature>
<dbReference type="PANTHER" id="PTHR23026">
    <property type="entry name" value="NADPH NITROREDUCTASE"/>
    <property type="match status" value="1"/>
</dbReference>
<evidence type="ECO:0000259" key="4">
    <source>
        <dbReference type="Pfam" id="PF00881"/>
    </source>
</evidence>
<dbReference type="PANTHER" id="PTHR23026:SF90">
    <property type="entry name" value="IODOTYROSINE DEIODINASE 1"/>
    <property type="match status" value="1"/>
</dbReference>
<evidence type="ECO:0000256" key="3">
    <source>
        <dbReference type="ARBA" id="ARBA00023002"/>
    </source>
</evidence>
<evidence type="ECO:0000256" key="1">
    <source>
        <dbReference type="ARBA" id="ARBA00022630"/>
    </source>
</evidence>
<proteinExistence type="predicted"/>
<sequence length="226" mass="25384">MEVREALYTTRAMRRMKPDRIPMDVQARVLDAAIRAPSASNTQDWRFVLVDDPDLMRTLGDLVRQGEQRSKETLYAERVAAAALAPDEPANAAFLRMLSSVWYLVDHFAEVPLLLAAFVREGVASDASIYPAMWSAQLAARAEGVGSVMTRVLDVYFHDATCEILVVPLEEHWRMSGAVVMGYPTGRWGVAPRRRVHEVAFRNTWGAPLGFEVAEPLWPERRVESS</sequence>
<dbReference type="GO" id="GO:0016491">
    <property type="term" value="F:oxidoreductase activity"/>
    <property type="evidence" value="ECO:0007669"/>
    <property type="project" value="UniProtKB-KW"/>
</dbReference>
<evidence type="ECO:0000313" key="5">
    <source>
        <dbReference type="EMBL" id="CAB4819908.1"/>
    </source>
</evidence>